<accession>A0ABX7P5R0</accession>
<sequence>MAAGQDFAVDVEGHWLFRQGDLVLGPVSGGQIVAKLDAGELTPDTPVAPAGERNFLRMADVDAFRVHVARAEARARVDAAVAVEREKSRKRLTYLGAGAGVMVVLLGVGGLWVARNAAVHGWLGGGEEEFEGIEMDPPTIRLAQARADDEELFEYPTNGTHRPAGTESGTKPANGSTGANGTGTGKTAVASTTRVDPKRPRPTGNVSTDPDGLEMTQQFDQTVINKVVAGNKSTLFKCLKEEAERTPGLYAKIPLEFVIGNDGKVSKLWVDNPQFKKGPLYDCLFAELQKWPFRAYEGERATVGLSFTIGKRG</sequence>
<proteinExistence type="predicted"/>
<keyword evidence="2" id="KW-0472">Membrane</keyword>
<dbReference type="Proteomes" id="UP000662747">
    <property type="component" value="Chromosome"/>
</dbReference>
<gene>
    <name evidence="3" type="ORF">JY651_12655</name>
</gene>
<keyword evidence="4" id="KW-1185">Reference proteome</keyword>
<feature type="region of interest" description="Disordered" evidence="1">
    <location>
        <begin position="155"/>
        <end position="213"/>
    </location>
</feature>
<evidence type="ECO:0000313" key="4">
    <source>
        <dbReference type="Proteomes" id="UP000662747"/>
    </source>
</evidence>
<reference evidence="3 4" key="1">
    <citation type="submission" date="2021-02" db="EMBL/GenBank/DDBJ databases">
        <title>De Novo genome assembly of isolated myxobacteria.</title>
        <authorList>
            <person name="Stevens D.C."/>
        </authorList>
    </citation>
    <scope>NUCLEOTIDE SEQUENCE [LARGE SCALE GENOMIC DNA]</scope>
    <source>
        <strain evidence="4">SCPEA02</strain>
    </source>
</reference>
<name>A0ABX7P5R0_9BACT</name>
<keyword evidence="2" id="KW-1133">Transmembrane helix</keyword>
<protein>
    <submittedName>
        <fullName evidence="3">AgmX/PglI C-terminal domain-containing protein</fullName>
    </submittedName>
</protein>
<evidence type="ECO:0000256" key="1">
    <source>
        <dbReference type="SAM" id="MobiDB-lite"/>
    </source>
</evidence>
<dbReference type="NCBIfam" id="NF033768">
    <property type="entry name" value="myxo_SS_tail"/>
    <property type="match status" value="1"/>
</dbReference>
<evidence type="ECO:0000313" key="3">
    <source>
        <dbReference type="EMBL" id="QSQ25722.1"/>
    </source>
</evidence>
<evidence type="ECO:0000256" key="2">
    <source>
        <dbReference type="SAM" id="Phobius"/>
    </source>
</evidence>
<dbReference type="EMBL" id="CP071090">
    <property type="protein sequence ID" value="QSQ25722.1"/>
    <property type="molecule type" value="Genomic_DNA"/>
</dbReference>
<keyword evidence="2" id="KW-0812">Transmembrane</keyword>
<feature type="transmembrane region" description="Helical" evidence="2">
    <location>
        <begin position="92"/>
        <end position="114"/>
    </location>
</feature>
<dbReference type="InterPro" id="IPR049806">
    <property type="entry name" value="MasK-like_C"/>
</dbReference>
<dbReference type="RefSeq" id="WP_206727274.1">
    <property type="nucleotide sequence ID" value="NZ_CP071090.1"/>
</dbReference>
<organism evidence="3 4">
    <name type="scientific">Pyxidicoccus parkwayensis</name>
    <dbReference type="NCBI Taxonomy" id="2813578"/>
    <lineage>
        <taxon>Bacteria</taxon>
        <taxon>Pseudomonadati</taxon>
        <taxon>Myxococcota</taxon>
        <taxon>Myxococcia</taxon>
        <taxon>Myxococcales</taxon>
        <taxon>Cystobacterineae</taxon>
        <taxon>Myxococcaceae</taxon>
        <taxon>Pyxidicoccus</taxon>
    </lineage>
</organism>